<dbReference type="RefSeq" id="WP_120541914.1">
    <property type="nucleotide sequence ID" value="NZ_RAVZ01000117.1"/>
</dbReference>
<dbReference type="Proteomes" id="UP000268094">
    <property type="component" value="Unassembled WGS sequence"/>
</dbReference>
<evidence type="ECO:0000256" key="1">
    <source>
        <dbReference type="SAM" id="Phobius"/>
    </source>
</evidence>
<proteinExistence type="predicted"/>
<dbReference type="OrthoDB" id="5382537at2"/>
<feature type="transmembrane region" description="Helical" evidence="1">
    <location>
        <begin position="146"/>
        <end position="164"/>
    </location>
</feature>
<dbReference type="InterPro" id="IPR025565">
    <property type="entry name" value="DUF4328"/>
</dbReference>
<evidence type="ECO:0000259" key="2">
    <source>
        <dbReference type="Pfam" id="PF14219"/>
    </source>
</evidence>
<dbReference type="Pfam" id="PF14219">
    <property type="entry name" value="DUF4328"/>
    <property type="match status" value="1"/>
</dbReference>
<dbReference type="EMBL" id="RAVZ01000117">
    <property type="protein sequence ID" value="RKG86250.1"/>
    <property type="molecule type" value="Genomic_DNA"/>
</dbReference>
<feature type="domain" description="DUF4328" evidence="2">
    <location>
        <begin position="98"/>
        <end position="244"/>
    </location>
</feature>
<keyword evidence="1" id="KW-1133">Transmembrane helix</keyword>
<dbReference type="AlphaFoldDB" id="A0A3A8J2P7"/>
<name>A0A3A8J2P7_9BACT</name>
<feature type="transmembrane region" description="Helical" evidence="1">
    <location>
        <begin position="104"/>
        <end position="126"/>
    </location>
</feature>
<feature type="transmembrane region" description="Helical" evidence="1">
    <location>
        <begin position="68"/>
        <end position="89"/>
    </location>
</feature>
<accession>A0A3A8J2P7</accession>
<feature type="transmembrane region" description="Helical" evidence="1">
    <location>
        <begin position="176"/>
        <end position="196"/>
    </location>
</feature>
<keyword evidence="1" id="KW-0472">Membrane</keyword>
<keyword evidence="4" id="KW-1185">Reference proteome</keyword>
<evidence type="ECO:0000313" key="4">
    <source>
        <dbReference type="Proteomes" id="UP000268094"/>
    </source>
</evidence>
<comment type="caution">
    <text evidence="3">The sequence shown here is derived from an EMBL/GenBank/DDBJ whole genome shotgun (WGS) entry which is preliminary data.</text>
</comment>
<evidence type="ECO:0000313" key="3">
    <source>
        <dbReference type="EMBL" id="RKG86250.1"/>
    </source>
</evidence>
<reference evidence="4" key="1">
    <citation type="submission" date="2018-09" db="EMBL/GenBank/DDBJ databases">
        <authorList>
            <person name="Livingstone P.G."/>
            <person name="Whitworth D.E."/>
        </authorList>
    </citation>
    <scope>NUCLEOTIDE SEQUENCE [LARGE SCALE GENOMIC DNA]</scope>
    <source>
        <strain evidence="4">CA054A</strain>
    </source>
</reference>
<keyword evidence="1" id="KW-0812">Transmembrane</keyword>
<organism evidence="3 4">
    <name type="scientific">Corallococcus terminator</name>
    <dbReference type="NCBI Taxonomy" id="2316733"/>
    <lineage>
        <taxon>Bacteria</taxon>
        <taxon>Pseudomonadati</taxon>
        <taxon>Myxococcota</taxon>
        <taxon>Myxococcia</taxon>
        <taxon>Myxococcales</taxon>
        <taxon>Cystobacterineae</taxon>
        <taxon>Myxococcaceae</taxon>
        <taxon>Corallococcus</taxon>
    </lineage>
</organism>
<protein>
    <submittedName>
        <fullName evidence="3">DUF4328 domain-containing protein</fullName>
    </submittedName>
</protein>
<sequence length="270" mass="29468">MLNAVEGEVESQPMCPSHPAREAVRTCERCGRYVCSWCEREGGQCRECSRQAALAVPDSRVRARRATWALGISAAITALSLPLGLWVVFGPEGGVDLDAMRVLYARLGIVSGVMDIAAQVFFLMWLHRVVRQLKAWGQDIGTSPAWAVAFWFIPFASLVKPYQIVKAIAEQVGGTFLAASLPLSLWWGTNILARLLNRMEQQTFDKAGTIEGAPASAGYAIGLGTTLCSVVTVVCCIQILRVIQEQLDRRRAGMEAPYTPLTEEDAPVAE</sequence>
<gene>
    <name evidence="3" type="ORF">D7V88_18225</name>
</gene>